<dbReference type="Proteomes" id="UP000465601">
    <property type="component" value="Unassembled WGS sequence"/>
</dbReference>
<evidence type="ECO:0000256" key="2">
    <source>
        <dbReference type="ARBA" id="ARBA00023002"/>
    </source>
</evidence>
<dbReference type="GO" id="GO:0016616">
    <property type="term" value="F:oxidoreductase activity, acting on the CH-OH group of donors, NAD or NADP as acceptor"/>
    <property type="evidence" value="ECO:0007669"/>
    <property type="project" value="InterPro"/>
</dbReference>
<evidence type="ECO:0000256" key="1">
    <source>
        <dbReference type="ARBA" id="ARBA00005854"/>
    </source>
</evidence>
<dbReference type="FunFam" id="3.40.50.720:FF:000203">
    <property type="entry name" value="D-3-phosphoglycerate dehydrogenase (SerA)"/>
    <property type="match status" value="1"/>
</dbReference>
<dbReference type="Pfam" id="PF00389">
    <property type="entry name" value="2-Hacid_dh"/>
    <property type="match status" value="1"/>
</dbReference>
<dbReference type="GO" id="GO:0051287">
    <property type="term" value="F:NAD binding"/>
    <property type="evidence" value="ECO:0007669"/>
    <property type="project" value="InterPro"/>
</dbReference>
<dbReference type="Gene3D" id="3.40.50.720">
    <property type="entry name" value="NAD(P)-binding Rossmann-like Domain"/>
    <property type="match status" value="2"/>
</dbReference>
<proteinExistence type="inferred from homology"/>
<evidence type="ECO:0000256" key="4">
    <source>
        <dbReference type="RuleBase" id="RU003719"/>
    </source>
</evidence>
<dbReference type="OrthoDB" id="9805416at2"/>
<comment type="similarity">
    <text evidence="1 4">Belongs to the D-isomer specific 2-hydroxyacid dehydrogenase family.</text>
</comment>
<accession>A0A833HRZ4</accession>
<name>A0A833HRZ4_9FIRM</name>
<evidence type="ECO:0000259" key="6">
    <source>
        <dbReference type="Pfam" id="PF02826"/>
    </source>
</evidence>
<dbReference type="PANTHER" id="PTHR43761">
    <property type="entry name" value="D-ISOMER SPECIFIC 2-HYDROXYACID DEHYDROGENASE FAMILY PROTEIN (AFU_ORTHOLOGUE AFUA_1G13630)"/>
    <property type="match status" value="1"/>
</dbReference>
<sequence length="303" mass="33157">MARILISDGMEQSAMETLRAAGHQLVEEFYEADVLKDKIKEFDCIVVRSATKVRKPIIDAALETKQLKLIIRGGVGVDNIDVEYAMENGIQVRNTPLASSASVAELAIGHMFALARHIHIANVTMRQGKWEKKKYEGIELNGKTLGLIGFGRIAKETAKRAKALGMKVLYTNRSGKVEGADEYTYMPFNELIATADFISLHIPAGSDGKPVLGREEFQMMKDGVYIVNTARGGVVCEKSLVEALDSGKVAAAAVDVFEVEPTKNEALYTHDKVSLTPHIGASTAEAQTRIGEEIVEIITNFFK</sequence>
<dbReference type="Pfam" id="PF02826">
    <property type="entry name" value="2-Hacid_dh_C"/>
    <property type="match status" value="1"/>
</dbReference>
<keyword evidence="2 4" id="KW-0560">Oxidoreductase</keyword>
<dbReference type="SUPFAM" id="SSF51735">
    <property type="entry name" value="NAD(P)-binding Rossmann-fold domains"/>
    <property type="match status" value="1"/>
</dbReference>
<dbReference type="CDD" id="cd05303">
    <property type="entry name" value="PGDH_2"/>
    <property type="match status" value="1"/>
</dbReference>
<organism evidence="7 8">
    <name type="scientific">Alkaliphilus serpentinus</name>
    <dbReference type="NCBI Taxonomy" id="1482731"/>
    <lineage>
        <taxon>Bacteria</taxon>
        <taxon>Bacillati</taxon>
        <taxon>Bacillota</taxon>
        <taxon>Clostridia</taxon>
        <taxon>Peptostreptococcales</taxon>
        <taxon>Natronincolaceae</taxon>
        <taxon>Alkaliphilus</taxon>
    </lineage>
</organism>
<dbReference type="EMBL" id="WBZB01000006">
    <property type="protein sequence ID" value="KAB3532817.1"/>
    <property type="molecule type" value="Genomic_DNA"/>
</dbReference>
<feature type="domain" description="D-isomer specific 2-hydroxyacid dehydrogenase catalytic" evidence="5">
    <location>
        <begin position="4"/>
        <end position="303"/>
    </location>
</feature>
<reference evidence="7 8" key="1">
    <citation type="submission" date="2019-10" db="EMBL/GenBank/DDBJ databases">
        <title>Alkaliphilus serpentinus sp. nov. and Alkaliphilus pronyensis sp. nov., two novel anaerobic alkaliphilic species isolated from the serpentinized-hosted hydrothermal field of the Prony Bay (New Caledonia).</title>
        <authorList>
            <person name="Postec A."/>
        </authorList>
    </citation>
    <scope>NUCLEOTIDE SEQUENCE [LARGE SCALE GENOMIC DNA]</scope>
    <source>
        <strain evidence="7 8">LacT</strain>
    </source>
</reference>
<evidence type="ECO:0000313" key="7">
    <source>
        <dbReference type="EMBL" id="KAB3532817.1"/>
    </source>
</evidence>
<dbReference type="PANTHER" id="PTHR43761:SF1">
    <property type="entry name" value="D-ISOMER SPECIFIC 2-HYDROXYACID DEHYDROGENASE CATALYTIC DOMAIN-CONTAINING PROTEIN-RELATED"/>
    <property type="match status" value="1"/>
</dbReference>
<protein>
    <submittedName>
        <fullName evidence="7">3-phosphoglycerate dehydrogenase</fullName>
    </submittedName>
</protein>
<dbReference type="SUPFAM" id="SSF52283">
    <property type="entry name" value="Formate/glycerate dehydrogenase catalytic domain-like"/>
    <property type="match status" value="1"/>
</dbReference>
<evidence type="ECO:0000256" key="3">
    <source>
        <dbReference type="ARBA" id="ARBA00023027"/>
    </source>
</evidence>
<keyword evidence="3" id="KW-0520">NAD</keyword>
<evidence type="ECO:0000259" key="5">
    <source>
        <dbReference type="Pfam" id="PF00389"/>
    </source>
</evidence>
<dbReference type="InterPro" id="IPR036291">
    <property type="entry name" value="NAD(P)-bd_dom_sf"/>
</dbReference>
<feature type="domain" description="D-isomer specific 2-hydroxyacid dehydrogenase NAD-binding" evidence="6">
    <location>
        <begin position="108"/>
        <end position="280"/>
    </location>
</feature>
<dbReference type="InterPro" id="IPR050418">
    <property type="entry name" value="D-iso_2-hydroxyacid_DH_PdxB"/>
</dbReference>
<dbReference type="InterPro" id="IPR006139">
    <property type="entry name" value="D-isomer_2_OHA_DH_cat_dom"/>
</dbReference>
<comment type="caution">
    <text evidence="7">The sequence shown here is derived from an EMBL/GenBank/DDBJ whole genome shotgun (WGS) entry which is preliminary data.</text>
</comment>
<keyword evidence="8" id="KW-1185">Reference proteome</keyword>
<gene>
    <name evidence="7" type="ORF">F8153_01765</name>
</gene>
<evidence type="ECO:0000313" key="8">
    <source>
        <dbReference type="Proteomes" id="UP000465601"/>
    </source>
</evidence>
<dbReference type="AlphaFoldDB" id="A0A833HRZ4"/>
<dbReference type="InterPro" id="IPR006140">
    <property type="entry name" value="D-isomer_DH_NAD-bd"/>
</dbReference>